<keyword evidence="2" id="KW-1185">Reference proteome</keyword>
<sequence length="553" mass="64187">MVSTYAHNSSMRDRIERVTRDLEEISNILSIHVSPLRTGRLRRFFTEELASLRSEPFDAYDQESKVDYLLLQNYLERRLRTLVLNTERDERARPLLPFAAALVDLCESRAAVRPLVPKDTAQVLSQTQKVITTVIKTVQEAPRDIPMDRSSAFHAAKTIDALREHLKEWFGFYKGYDPLFDWWVVHPYGVVDSSLESLSSTIREKLVGIKPGDEDAIVGEPIGRGALLLELHTEMIPYTPEEILAIGEREFDWCIAEMKHASNAMGFGDDWKQALEEVKNDYVEPGNQTQLVRDLAREAIAFVENHNLVTVPSIAKETWQMFMMSPEKQKTNPFFLGGDSIIVSYPTDTMDHERKMMSMRGNNIHFSRATVFHELIPGHRLQFYMTSRYRSYRQLFHTPFWIEGWSLYWEMILWDDPRFQKTSHNRIGILFWRLHRCARIIFSVNFHLGRMTAQECIDLLVDQVGHERATAEGEVRRSLAGDYSPLYQAGYMLGALQISALRREIVDTGVVAEIDFHDRFLKENGMPIELVRALMEEIPLSRDYSPSWRFYQL</sequence>
<evidence type="ECO:0008006" key="3">
    <source>
        <dbReference type="Google" id="ProtNLM"/>
    </source>
</evidence>
<dbReference type="InterPro" id="IPR010281">
    <property type="entry name" value="DUF885"/>
</dbReference>
<dbReference type="EMBL" id="SOSA01000278">
    <property type="protein sequence ID" value="THC93225.1"/>
    <property type="molecule type" value="Genomic_DNA"/>
</dbReference>
<reference evidence="1 2" key="1">
    <citation type="submission" date="2019-03" db="EMBL/GenBank/DDBJ databases">
        <title>The genome sequence of a newly discovered highly antifungal drug resistant Aspergillus species, Aspergillus tanneri NIH 1004.</title>
        <authorList>
            <person name="Mounaud S."/>
            <person name="Singh I."/>
            <person name="Joardar V."/>
            <person name="Pakala S."/>
            <person name="Pakala S."/>
            <person name="Venepally P."/>
            <person name="Hoover J."/>
            <person name="Nierman W."/>
            <person name="Chung J."/>
            <person name="Losada L."/>
        </authorList>
    </citation>
    <scope>NUCLEOTIDE SEQUENCE [LARGE SCALE GENOMIC DNA]</scope>
    <source>
        <strain evidence="1 2">NIH1004</strain>
    </source>
</reference>
<dbReference type="AlphaFoldDB" id="A0A4S3JDT7"/>
<dbReference type="SUPFAM" id="SSF55486">
    <property type="entry name" value="Metalloproteases ('zincins'), catalytic domain"/>
    <property type="match status" value="1"/>
</dbReference>
<dbReference type="PANTHER" id="PTHR33361">
    <property type="entry name" value="GLR0591 PROTEIN"/>
    <property type="match status" value="1"/>
</dbReference>
<protein>
    <recommendedName>
        <fullName evidence="3">X-Pro dipeptidyl-peptidase</fullName>
    </recommendedName>
</protein>
<evidence type="ECO:0000313" key="2">
    <source>
        <dbReference type="Proteomes" id="UP000308092"/>
    </source>
</evidence>
<gene>
    <name evidence="1" type="ORF">EYZ11_007307</name>
</gene>
<evidence type="ECO:0000313" key="1">
    <source>
        <dbReference type="EMBL" id="THC93225.1"/>
    </source>
</evidence>
<accession>A0A4S3JDT7</accession>
<proteinExistence type="predicted"/>
<organism evidence="1 2">
    <name type="scientific">Aspergillus tanneri</name>
    <dbReference type="NCBI Taxonomy" id="1220188"/>
    <lineage>
        <taxon>Eukaryota</taxon>
        <taxon>Fungi</taxon>
        <taxon>Dikarya</taxon>
        <taxon>Ascomycota</taxon>
        <taxon>Pezizomycotina</taxon>
        <taxon>Eurotiomycetes</taxon>
        <taxon>Eurotiomycetidae</taxon>
        <taxon>Eurotiales</taxon>
        <taxon>Aspergillaceae</taxon>
        <taxon>Aspergillus</taxon>
        <taxon>Aspergillus subgen. Circumdati</taxon>
    </lineage>
</organism>
<comment type="caution">
    <text evidence="1">The sequence shown here is derived from an EMBL/GenBank/DDBJ whole genome shotgun (WGS) entry which is preliminary data.</text>
</comment>
<name>A0A4S3JDT7_9EURO</name>
<dbReference type="PANTHER" id="PTHR33361:SF15">
    <property type="entry name" value="DUF885 FAMILY LIPOPROTEIN"/>
    <property type="match status" value="1"/>
</dbReference>
<dbReference type="VEuPathDB" id="FungiDB:EYZ11_007307"/>
<dbReference type="Proteomes" id="UP000308092">
    <property type="component" value="Unassembled WGS sequence"/>
</dbReference>
<dbReference type="Pfam" id="PF05960">
    <property type="entry name" value="DUF885"/>
    <property type="match status" value="1"/>
</dbReference>